<gene>
    <name evidence="1" type="ORF">J2Z69_003377</name>
</gene>
<sequence>MGYKTTVLAKNYLFYGLHSSGVKRRVAKT</sequence>
<reference evidence="1 2" key="1">
    <citation type="submission" date="2021-03" db="EMBL/GenBank/DDBJ databases">
        <title>Genomic Encyclopedia of Type Strains, Phase IV (KMG-IV): sequencing the most valuable type-strain genomes for metagenomic binning, comparative biology and taxonomic classification.</title>
        <authorList>
            <person name="Goeker M."/>
        </authorList>
    </citation>
    <scope>NUCLEOTIDE SEQUENCE [LARGE SCALE GENOMIC DNA]</scope>
    <source>
        <strain evidence="1 2">DSM 26806</strain>
    </source>
</reference>
<keyword evidence="2" id="KW-1185">Reference proteome</keyword>
<accession>A0ABS4JKR2</accession>
<organism evidence="1 2">
    <name type="scientific">Paenibacillus shirakamiensis</name>
    <dbReference type="NCBI Taxonomy" id="1265935"/>
    <lineage>
        <taxon>Bacteria</taxon>
        <taxon>Bacillati</taxon>
        <taxon>Bacillota</taxon>
        <taxon>Bacilli</taxon>
        <taxon>Bacillales</taxon>
        <taxon>Paenibacillaceae</taxon>
        <taxon>Paenibacillus</taxon>
    </lineage>
</organism>
<protein>
    <submittedName>
        <fullName evidence="1">Uncharacterized protein</fullName>
    </submittedName>
</protein>
<proteinExistence type="predicted"/>
<dbReference type="Proteomes" id="UP001519288">
    <property type="component" value="Unassembled WGS sequence"/>
</dbReference>
<evidence type="ECO:0000313" key="2">
    <source>
        <dbReference type="Proteomes" id="UP001519288"/>
    </source>
</evidence>
<evidence type="ECO:0000313" key="1">
    <source>
        <dbReference type="EMBL" id="MBP2002305.1"/>
    </source>
</evidence>
<dbReference type="EMBL" id="JAGGLD010000007">
    <property type="protein sequence ID" value="MBP2002305.1"/>
    <property type="molecule type" value="Genomic_DNA"/>
</dbReference>
<name>A0ABS4JKR2_9BACL</name>
<comment type="caution">
    <text evidence="1">The sequence shown here is derived from an EMBL/GenBank/DDBJ whole genome shotgun (WGS) entry which is preliminary data.</text>
</comment>